<dbReference type="PRINTS" id="PR00978">
    <property type="entry name" value="STARPROTEIN"/>
</dbReference>
<gene>
    <name evidence="7" type="ORF">ILUMI_10662</name>
</gene>
<evidence type="ECO:0000259" key="5">
    <source>
        <dbReference type="PROSITE" id="PS50848"/>
    </source>
</evidence>
<dbReference type="GO" id="GO:0005765">
    <property type="term" value="C:lysosomal membrane"/>
    <property type="evidence" value="ECO:0007669"/>
    <property type="project" value="TreeGrafter"/>
</dbReference>
<dbReference type="OrthoDB" id="74575at2759"/>
<dbReference type="SUPFAM" id="SSF55961">
    <property type="entry name" value="Bet v1-like"/>
    <property type="match status" value="1"/>
</dbReference>
<protein>
    <recommendedName>
        <fullName evidence="9">StAR-related lipid transfer protein 3</fullName>
    </recommendedName>
</protein>
<comment type="subcellular location">
    <subcellularLocation>
        <location evidence="1">Membrane</location>
        <topology evidence="1">Multi-pass membrane protein</topology>
    </subcellularLocation>
</comment>
<feature type="transmembrane region" description="Helical" evidence="4">
    <location>
        <begin position="110"/>
        <end position="131"/>
    </location>
</feature>
<dbReference type="PROSITE" id="PS51439">
    <property type="entry name" value="MENTAL"/>
    <property type="match status" value="1"/>
</dbReference>
<name>A0A8K0GDF0_IGNLU</name>
<evidence type="ECO:0000256" key="3">
    <source>
        <dbReference type="ARBA" id="ARBA00023136"/>
    </source>
</evidence>
<dbReference type="InterPro" id="IPR002913">
    <property type="entry name" value="START_lipid-bd_dom"/>
</dbReference>
<organism evidence="7 8">
    <name type="scientific">Ignelater luminosus</name>
    <name type="common">Cucubano</name>
    <name type="synonym">Pyrophorus luminosus</name>
    <dbReference type="NCBI Taxonomy" id="2038154"/>
    <lineage>
        <taxon>Eukaryota</taxon>
        <taxon>Metazoa</taxon>
        <taxon>Ecdysozoa</taxon>
        <taxon>Arthropoda</taxon>
        <taxon>Hexapoda</taxon>
        <taxon>Insecta</taxon>
        <taxon>Pterygota</taxon>
        <taxon>Neoptera</taxon>
        <taxon>Endopterygota</taxon>
        <taxon>Coleoptera</taxon>
        <taxon>Polyphaga</taxon>
        <taxon>Elateriformia</taxon>
        <taxon>Elateroidea</taxon>
        <taxon>Elateridae</taxon>
        <taxon>Agrypninae</taxon>
        <taxon>Pyrophorini</taxon>
        <taxon>Ignelater</taxon>
    </lineage>
</organism>
<dbReference type="GO" id="GO:0008289">
    <property type="term" value="F:lipid binding"/>
    <property type="evidence" value="ECO:0007669"/>
    <property type="project" value="InterPro"/>
</dbReference>
<sequence length="482" mass="55121">MASSEESIRIAAEALLRSTSSHQNVHSPNADISRSYSINTAPSIPTEYVIAEEQTLQGRMSSVRRFFCLFVTFDLAFSGLMWIICVMINGENINTAIDKQIYHYNIHTSLFDVVLASVCRFIVLLLFYGLLSINHWCIIALSTTATCAFLIAKVFQYNWVESHQPVFEVLLILTSFVISWGEAWFLDFKVLPQELHARRILVNSPATENERAPLIRSYVQGLPSMYTESVGNFYSPLCSPEGSIYGGDHTCRRYPHVRLTRDQEDDFKSKAARILQDSWNFLNHPDWKLEKRNGENDTVSVLTLPKIGKMFKLMAMVNIPPRYLLDELFYKVETIPQWNPALLESHKVQSIDEYTDISYQISADAAGVVTSRDFVNIRHWGVIDGSYIIAYCAVEHPSVMKNDKYIRGENGIGCWVMKPVPGESDKCQLQWVLNTNLKGWIPQYILDTALVGMMLDYVKNLRRYIVKLRESGRLSDLVRENV</sequence>
<dbReference type="PANTHER" id="PTHR46121">
    <property type="entry name" value="STEROIDOGENIC ACUTE REGULATORY PROTEIN-LIKE"/>
    <property type="match status" value="1"/>
</dbReference>
<accession>A0A8K0GDF0</accession>
<dbReference type="Proteomes" id="UP000801492">
    <property type="component" value="Unassembled WGS sequence"/>
</dbReference>
<keyword evidence="4" id="KW-1133">Transmembrane helix</keyword>
<feature type="transmembrane region" description="Helical" evidence="4">
    <location>
        <begin position="138"/>
        <end position="160"/>
    </location>
</feature>
<evidence type="ECO:0000256" key="2">
    <source>
        <dbReference type="ARBA" id="ARBA00022692"/>
    </source>
</evidence>
<dbReference type="InterPro" id="IPR019498">
    <property type="entry name" value="MENTAL"/>
</dbReference>
<dbReference type="InterPro" id="IPR051869">
    <property type="entry name" value="STARD3"/>
</dbReference>
<dbReference type="GO" id="GO:0099044">
    <property type="term" value="P:vesicle tethering to endoplasmic reticulum"/>
    <property type="evidence" value="ECO:0007669"/>
    <property type="project" value="TreeGrafter"/>
</dbReference>
<keyword evidence="2 4" id="KW-0812">Transmembrane</keyword>
<evidence type="ECO:0000256" key="4">
    <source>
        <dbReference type="SAM" id="Phobius"/>
    </source>
</evidence>
<dbReference type="GO" id="GO:0140284">
    <property type="term" value="C:endoplasmic reticulum-endosome membrane contact site"/>
    <property type="evidence" value="ECO:0007669"/>
    <property type="project" value="TreeGrafter"/>
</dbReference>
<evidence type="ECO:0000313" key="8">
    <source>
        <dbReference type="Proteomes" id="UP000801492"/>
    </source>
</evidence>
<dbReference type="InterPro" id="IPR023393">
    <property type="entry name" value="START-like_dom_sf"/>
</dbReference>
<dbReference type="PROSITE" id="PS50848">
    <property type="entry name" value="START"/>
    <property type="match status" value="1"/>
</dbReference>
<reference evidence="7" key="1">
    <citation type="submission" date="2019-08" db="EMBL/GenBank/DDBJ databases">
        <title>The genome of the North American firefly Photinus pyralis.</title>
        <authorList>
            <consortium name="Photinus pyralis genome working group"/>
            <person name="Fallon T.R."/>
            <person name="Sander Lower S.E."/>
            <person name="Weng J.-K."/>
        </authorList>
    </citation>
    <scope>NUCLEOTIDE SEQUENCE</scope>
    <source>
        <strain evidence="7">TRF0915ILg1</strain>
        <tissue evidence="7">Whole body</tissue>
    </source>
</reference>
<keyword evidence="3 4" id="KW-0472">Membrane</keyword>
<dbReference type="Pfam" id="PF10457">
    <property type="entry name" value="MENTAL"/>
    <property type="match status" value="1"/>
</dbReference>
<dbReference type="EMBL" id="VTPC01005847">
    <property type="protein sequence ID" value="KAF2895514.1"/>
    <property type="molecule type" value="Genomic_DNA"/>
</dbReference>
<evidence type="ECO:0000259" key="6">
    <source>
        <dbReference type="PROSITE" id="PS51439"/>
    </source>
</evidence>
<comment type="caution">
    <text evidence="7">The sequence shown here is derived from an EMBL/GenBank/DDBJ whole genome shotgun (WGS) entry which is preliminary data.</text>
</comment>
<evidence type="ECO:0000313" key="7">
    <source>
        <dbReference type="EMBL" id="KAF2895514.1"/>
    </source>
</evidence>
<dbReference type="SMART" id="SM00234">
    <property type="entry name" value="START"/>
    <property type="match status" value="1"/>
</dbReference>
<dbReference type="PANTHER" id="PTHR46121:SF4">
    <property type="entry name" value="STEROIDOGENIC ACUTE REGULATORY PROTEIN-LIKE"/>
    <property type="match status" value="1"/>
</dbReference>
<evidence type="ECO:0000256" key="1">
    <source>
        <dbReference type="ARBA" id="ARBA00004141"/>
    </source>
</evidence>
<dbReference type="Gene3D" id="3.30.530.20">
    <property type="match status" value="1"/>
</dbReference>
<dbReference type="InterPro" id="IPR000799">
    <property type="entry name" value="StAR-like"/>
</dbReference>
<dbReference type="GO" id="GO:0005789">
    <property type="term" value="C:endoplasmic reticulum membrane"/>
    <property type="evidence" value="ECO:0007669"/>
    <property type="project" value="TreeGrafter"/>
</dbReference>
<dbReference type="Pfam" id="PF01852">
    <property type="entry name" value="START"/>
    <property type="match status" value="1"/>
</dbReference>
<proteinExistence type="predicted"/>
<dbReference type="AlphaFoldDB" id="A0A8K0GDF0"/>
<evidence type="ECO:0008006" key="9">
    <source>
        <dbReference type="Google" id="ProtNLM"/>
    </source>
</evidence>
<feature type="domain" description="MENTAL" evidence="6">
    <location>
        <begin position="60"/>
        <end position="235"/>
    </location>
</feature>
<feature type="transmembrane region" description="Helical" evidence="4">
    <location>
        <begin position="66"/>
        <end position="90"/>
    </location>
</feature>
<dbReference type="GO" id="GO:0031902">
    <property type="term" value="C:late endosome membrane"/>
    <property type="evidence" value="ECO:0007669"/>
    <property type="project" value="TreeGrafter"/>
</dbReference>
<feature type="domain" description="START" evidence="5">
    <location>
        <begin position="283"/>
        <end position="470"/>
    </location>
</feature>
<keyword evidence="8" id="KW-1185">Reference proteome</keyword>